<dbReference type="Pfam" id="PF15409">
    <property type="entry name" value="PH_8"/>
    <property type="match status" value="1"/>
</dbReference>
<dbReference type="GO" id="GO:0005886">
    <property type="term" value="C:plasma membrane"/>
    <property type="evidence" value="ECO:0007669"/>
    <property type="project" value="TreeGrafter"/>
</dbReference>
<dbReference type="SUPFAM" id="SSF101576">
    <property type="entry name" value="Supernatant protein factor (SPF), C-terminal domain"/>
    <property type="match status" value="1"/>
</dbReference>
<dbReference type="GO" id="GO:0120009">
    <property type="term" value="P:intermembrane lipid transfer"/>
    <property type="evidence" value="ECO:0007669"/>
    <property type="project" value="UniProtKB-ARBA"/>
</dbReference>
<dbReference type="GO" id="GO:0006897">
    <property type="term" value="P:endocytosis"/>
    <property type="evidence" value="ECO:0007669"/>
    <property type="project" value="TreeGrafter"/>
</dbReference>
<feature type="region of interest" description="Disordered" evidence="5">
    <location>
        <begin position="441"/>
        <end position="460"/>
    </location>
</feature>
<name>K0KVA2_WICCF</name>
<dbReference type="InterPro" id="IPR036598">
    <property type="entry name" value="GOLD_dom_sf"/>
</dbReference>
<dbReference type="GO" id="GO:0035621">
    <property type="term" value="P:ER to Golgi ceramide transport"/>
    <property type="evidence" value="ECO:0007669"/>
    <property type="project" value="TreeGrafter"/>
</dbReference>
<dbReference type="InterPro" id="IPR011993">
    <property type="entry name" value="PH-like_dom_sf"/>
</dbReference>
<comment type="similarity">
    <text evidence="1">Belongs to the OSBP family.</text>
</comment>
<dbReference type="SUPFAM" id="SSF144000">
    <property type="entry name" value="Oxysterol-binding protein-like"/>
    <property type="match status" value="1"/>
</dbReference>
<evidence type="ECO:0000256" key="2">
    <source>
        <dbReference type="ARBA" id="ARBA00022448"/>
    </source>
</evidence>
<dbReference type="Gene3D" id="3.30.70.3490">
    <property type="match status" value="1"/>
</dbReference>
<evidence type="ECO:0000256" key="4">
    <source>
        <dbReference type="ARBA" id="ARBA00023121"/>
    </source>
</evidence>
<dbReference type="GO" id="GO:0005829">
    <property type="term" value="C:cytosol"/>
    <property type="evidence" value="ECO:0007669"/>
    <property type="project" value="TreeGrafter"/>
</dbReference>
<dbReference type="PROSITE" id="PS50003">
    <property type="entry name" value="PH_DOMAIN"/>
    <property type="match status" value="1"/>
</dbReference>
<dbReference type="FunFam" id="2.40.160.120:FF:000001">
    <property type="entry name" value="Oxysterol-binding protein"/>
    <property type="match status" value="1"/>
</dbReference>
<evidence type="ECO:0000256" key="3">
    <source>
        <dbReference type="ARBA" id="ARBA00023055"/>
    </source>
</evidence>
<evidence type="ECO:0000313" key="7">
    <source>
        <dbReference type="EMBL" id="CCH45827.1"/>
    </source>
</evidence>
<sequence length="865" mass="99147">METIDVHSKSFVVKWIQIPDHSTVIFQLKPIKRSINFSIYRSLTSETYASNQNSPHLKPVDDHQHGPSGIIDESNNSSSTSLNRKRSNSVLSLEEKLKQSSMLKFNSYGTLNGNQLFKNEIKVEKGGMFAFIFDNTFAKSYSKKVLFNKFFIESDNGISSRRPTLTSSSSSINLPNPGQLHPKKGQYLQGYLLKKKRKKLQGFTKRFFILNFKYNTLSYYINESSLKTRGEMPVNLSTISAFKDENTFIIDSGMEIWTLKTLNKEDWDNWTNALNFIKFNSNVSTGPNTGISSQNIKKLTPIESHDPHLNPLESIDLQIDKISNNLNENEIQTTKLQLNELSLYVKSLLSQNKSNDQKAQPFAKELSPTGTSIFSQEFFDAQDFKNFNINHDNNITIDDNLDYDYEFDDLDDDDIDNHVILLPASNNNRNSKLKSLRNPSFQVDDASSSSSSNVSLTTELETSKTLDLNDDNDDLTPLPINETIKRRNDIPNSNTSPQSLFTFLRKNVGKDLSSISMPVTSNEPITILQKIAESFEFTQLLDQASLESQPDVKILKIATFAISNLSSSRVKERNLRKPFNPILGETFELIREDLGYRFIAEKINHKPQIFAINCESLNWEISFCLNPEQKYWGKSMELINKGIVTLRFKNSGEIYKWHQPNTMLKNIMAGEKYTEPINSVTISSSVGLKAIVEFKKPTGGFFNQAKSEELIIKVIGNGSNHHVLGKWTESLSLINDQNKSSQIIWSASELIKNYELKYGFTKFTSNLNQITSIEDGFIPKTDSRFRPDVKSYESGDFNKAETLKLQIEQRQRDKRQELVEKNQIHKPNWFKKIGDDELNYELIKGDQSYWNKRKNHDWNDIEELW</sequence>
<dbReference type="GO" id="GO:0032934">
    <property type="term" value="F:sterol binding"/>
    <property type="evidence" value="ECO:0007669"/>
    <property type="project" value="TreeGrafter"/>
</dbReference>
<dbReference type="PANTHER" id="PTHR10972">
    <property type="entry name" value="OXYSTEROL-BINDING PROTEIN-RELATED"/>
    <property type="match status" value="1"/>
</dbReference>
<organism evidence="7 8">
    <name type="scientific">Wickerhamomyces ciferrii (strain ATCC 14091 / BCRC 22168 / CBS 111 / JCM 3599 / NBRC 0793 / NRRL Y-1031 F-60-10)</name>
    <name type="common">Yeast</name>
    <name type="synonym">Pichia ciferrii</name>
    <dbReference type="NCBI Taxonomy" id="1206466"/>
    <lineage>
        <taxon>Eukaryota</taxon>
        <taxon>Fungi</taxon>
        <taxon>Dikarya</taxon>
        <taxon>Ascomycota</taxon>
        <taxon>Saccharomycotina</taxon>
        <taxon>Saccharomycetes</taxon>
        <taxon>Phaffomycetales</taxon>
        <taxon>Wickerhamomycetaceae</taxon>
        <taxon>Wickerhamomyces</taxon>
    </lineage>
</organism>
<keyword evidence="4" id="KW-0446">Lipid-binding</keyword>
<dbReference type="HOGENOM" id="CLU_007105_4_0_1"/>
<dbReference type="GO" id="GO:0006887">
    <property type="term" value="P:exocytosis"/>
    <property type="evidence" value="ECO:0007669"/>
    <property type="project" value="TreeGrafter"/>
</dbReference>
<dbReference type="InterPro" id="IPR041680">
    <property type="entry name" value="PH_8"/>
</dbReference>
<dbReference type="PANTHER" id="PTHR10972:SF203">
    <property type="entry name" value="OXYSTEROL-BINDING PROTEIN HOMOLOG 3"/>
    <property type="match status" value="1"/>
</dbReference>
<dbReference type="GO" id="GO:0030011">
    <property type="term" value="P:maintenance of cell polarity"/>
    <property type="evidence" value="ECO:0007669"/>
    <property type="project" value="TreeGrafter"/>
</dbReference>
<comment type="caution">
    <text evidence="7">The sequence shown here is derived from an EMBL/GenBank/DDBJ whole genome shotgun (WGS) entry which is preliminary data.</text>
</comment>
<dbReference type="InParanoid" id="K0KVA2"/>
<evidence type="ECO:0000256" key="1">
    <source>
        <dbReference type="ARBA" id="ARBA00008842"/>
    </source>
</evidence>
<keyword evidence="8" id="KW-1185">Reference proteome</keyword>
<feature type="compositionally biased region" description="Polar residues" evidence="5">
    <location>
        <begin position="73"/>
        <end position="82"/>
    </location>
</feature>
<accession>K0KVA2</accession>
<protein>
    <submittedName>
        <fullName evidence="7">Oxysterol-binding protein 2</fullName>
    </submittedName>
</protein>
<evidence type="ECO:0000313" key="8">
    <source>
        <dbReference type="Proteomes" id="UP000009328"/>
    </source>
</evidence>
<dbReference type="SUPFAM" id="SSF50729">
    <property type="entry name" value="PH domain-like"/>
    <property type="match status" value="1"/>
</dbReference>
<dbReference type="InterPro" id="IPR000648">
    <property type="entry name" value="Oxysterol-bd"/>
</dbReference>
<dbReference type="SMART" id="SM00233">
    <property type="entry name" value="PH"/>
    <property type="match status" value="1"/>
</dbReference>
<dbReference type="InterPro" id="IPR001849">
    <property type="entry name" value="PH_domain"/>
</dbReference>
<proteinExistence type="inferred from homology"/>
<reference evidence="7 8" key="1">
    <citation type="journal article" date="2012" name="Eukaryot. Cell">
        <title>Draft genome sequence of Wickerhamomyces ciferrii NRRL Y-1031 F-60-10.</title>
        <authorList>
            <person name="Schneider J."/>
            <person name="Andrea H."/>
            <person name="Blom J."/>
            <person name="Jaenicke S."/>
            <person name="Ruckert C."/>
            <person name="Schorsch C."/>
            <person name="Szczepanowski R."/>
            <person name="Farwick M."/>
            <person name="Goesmann A."/>
            <person name="Puhler A."/>
            <person name="Schaffer S."/>
            <person name="Tauch A."/>
            <person name="Kohler T."/>
            <person name="Brinkrolf K."/>
        </authorList>
    </citation>
    <scope>NUCLEOTIDE SEQUENCE [LARGE SCALE GENOMIC DNA]</scope>
    <source>
        <strain evidence="8">ATCC 14091 / BCRC 22168 / CBS 111 / JCM 3599 / NBRC 0793 / NRRL Y-1031 F-60-10</strain>
    </source>
</reference>
<dbReference type="InterPro" id="IPR037239">
    <property type="entry name" value="OSBP_sf"/>
</dbReference>
<dbReference type="GO" id="GO:0032541">
    <property type="term" value="C:cortical endoplasmic reticulum"/>
    <property type="evidence" value="ECO:0007669"/>
    <property type="project" value="TreeGrafter"/>
</dbReference>
<dbReference type="eggNOG" id="KOG1737">
    <property type="taxonomic scope" value="Eukaryota"/>
</dbReference>
<gene>
    <name evidence="7" type="ORF">BN7_5413</name>
</gene>
<dbReference type="Gene3D" id="2.40.160.120">
    <property type="match status" value="1"/>
</dbReference>
<dbReference type="GO" id="GO:0097038">
    <property type="term" value="C:perinuclear endoplasmic reticulum"/>
    <property type="evidence" value="ECO:0007669"/>
    <property type="project" value="TreeGrafter"/>
</dbReference>
<keyword evidence="3" id="KW-0445">Lipid transport</keyword>
<dbReference type="EMBL" id="CAIF01000212">
    <property type="protein sequence ID" value="CCH45827.1"/>
    <property type="molecule type" value="Genomic_DNA"/>
</dbReference>
<evidence type="ECO:0000259" key="6">
    <source>
        <dbReference type="PROSITE" id="PS50003"/>
    </source>
</evidence>
<dbReference type="AlphaFoldDB" id="K0KVA2"/>
<dbReference type="Proteomes" id="UP000009328">
    <property type="component" value="Unassembled WGS sequence"/>
</dbReference>
<keyword evidence="2" id="KW-0813">Transport</keyword>
<dbReference type="GO" id="GO:0034727">
    <property type="term" value="P:piecemeal microautophagy of the nucleus"/>
    <property type="evidence" value="ECO:0007669"/>
    <property type="project" value="TreeGrafter"/>
</dbReference>
<dbReference type="Pfam" id="PF01237">
    <property type="entry name" value="Oxysterol_BP"/>
    <property type="match status" value="1"/>
</dbReference>
<feature type="compositionally biased region" description="Low complexity" evidence="5">
    <location>
        <begin position="447"/>
        <end position="460"/>
    </location>
</feature>
<feature type="region of interest" description="Disordered" evidence="5">
    <location>
        <begin position="50"/>
        <end position="87"/>
    </location>
</feature>
<dbReference type="Gene3D" id="2.30.29.30">
    <property type="entry name" value="Pleckstrin-homology domain (PH domain)/Phosphotyrosine-binding domain (PTB)"/>
    <property type="match status" value="1"/>
</dbReference>
<evidence type="ECO:0000256" key="5">
    <source>
        <dbReference type="SAM" id="MobiDB-lite"/>
    </source>
</evidence>
<feature type="domain" description="PH" evidence="6">
    <location>
        <begin position="185"/>
        <end position="279"/>
    </location>
</feature>
<dbReference type="FunCoup" id="K0KVA2">
    <property type="interactions" value="111"/>
</dbReference>
<dbReference type="STRING" id="1206466.K0KVA2"/>